<dbReference type="EMBL" id="CAJQZP010000693">
    <property type="protein sequence ID" value="CAG4977111.1"/>
    <property type="molecule type" value="Genomic_DNA"/>
</dbReference>
<sequence>IDVGNDDSDDDPTFNPEAEGNEDEENDSSDEYKCSEDIGEASTQNYSQSSQNQSPALDFFQPRRLFWKTTNVFEPLPPAPTFEETDRMAINLPPNEYVTKYIPSDFYKLIAFHTSQSYLAETGQNLNTSEKVVMRTFWRNSYDVKTGTSLYSVQDYISYYRISSRTREWTIRLIFHLYDFALAASWIEYKSEQEILGTRKKDILDYLGFRRKR</sequence>
<dbReference type="AlphaFoldDB" id="A0A8S3WTM1"/>
<gene>
    <name evidence="2" type="ORF">PAPOLLO_LOCUS9351</name>
</gene>
<evidence type="ECO:0000313" key="3">
    <source>
        <dbReference type="Proteomes" id="UP000691718"/>
    </source>
</evidence>
<proteinExistence type="predicted"/>
<feature type="region of interest" description="Disordered" evidence="1">
    <location>
        <begin position="1"/>
        <end position="54"/>
    </location>
</feature>
<feature type="compositionally biased region" description="Acidic residues" evidence="1">
    <location>
        <begin position="19"/>
        <end position="29"/>
    </location>
</feature>
<dbReference type="Proteomes" id="UP000691718">
    <property type="component" value="Unassembled WGS sequence"/>
</dbReference>
<reference evidence="2" key="1">
    <citation type="submission" date="2021-04" db="EMBL/GenBank/DDBJ databases">
        <authorList>
            <person name="Tunstrom K."/>
        </authorList>
    </citation>
    <scope>NUCLEOTIDE SEQUENCE</scope>
</reference>
<dbReference type="PANTHER" id="PTHR47272:SF2">
    <property type="entry name" value="PIGGYBAC TRANSPOSABLE ELEMENT-DERIVED PROTEIN 3-LIKE"/>
    <property type="match status" value="1"/>
</dbReference>
<protein>
    <submittedName>
        <fullName evidence="2">(apollo) hypothetical protein</fullName>
    </submittedName>
</protein>
<dbReference type="OrthoDB" id="8241556at2759"/>
<evidence type="ECO:0000313" key="2">
    <source>
        <dbReference type="EMBL" id="CAG4977111.1"/>
    </source>
</evidence>
<dbReference type="PANTHER" id="PTHR47272">
    <property type="entry name" value="DDE_TNP_1_7 DOMAIN-CONTAINING PROTEIN"/>
    <property type="match status" value="1"/>
</dbReference>
<feature type="compositionally biased region" description="Low complexity" evidence="1">
    <location>
        <begin position="44"/>
        <end position="54"/>
    </location>
</feature>
<comment type="caution">
    <text evidence="2">The sequence shown here is derived from an EMBL/GenBank/DDBJ whole genome shotgun (WGS) entry which is preliminary data.</text>
</comment>
<accession>A0A8S3WTM1</accession>
<evidence type="ECO:0000256" key="1">
    <source>
        <dbReference type="SAM" id="MobiDB-lite"/>
    </source>
</evidence>
<feature type="compositionally biased region" description="Acidic residues" evidence="1">
    <location>
        <begin position="1"/>
        <end position="12"/>
    </location>
</feature>
<keyword evidence="3" id="KW-1185">Reference proteome</keyword>
<feature type="non-terminal residue" evidence="2">
    <location>
        <position position="1"/>
    </location>
</feature>
<name>A0A8S3WTM1_PARAO</name>
<organism evidence="2 3">
    <name type="scientific">Parnassius apollo</name>
    <name type="common">Apollo butterfly</name>
    <name type="synonym">Papilio apollo</name>
    <dbReference type="NCBI Taxonomy" id="110799"/>
    <lineage>
        <taxon>Eukaryota</taxon>
        <taxon>Metazoa</taxon>
        <taxon>Ecdysozoa</taxon>
        <taxon>Arthropoda</taxon>
        <taxon>Hexapoda</taxon>
        <taxon>Insecta</taxon>
        <taxon>Pterygota</taxon>
        <taxon>Neoptera</taxon>
        <taxon>Endopterygota</taxon>
        <taxon>Lepidoptera</taxon>
        <taxon>Glossata</taxon>
        <taxon>Ditrysia</taxon>
        <taxon>Papilionoidea</taxon>
        <taxon>Papilionidae</taxon>
        <taxon>Parnassiinae</taxon>
        <taxon>Parnassini</taxon>
        <taxon>Parnassius</taxon>
        <taxon>Parnassius</taxon>
    </lineage>
</organism>